<keyword evidence="4" id="KW-0346">Stress response</keyword>
<feature type="repeat" description="TPR" evidence="5">
    <location>
        <begin position="135"/>
        <end position="168"/>
    </location>
</feature>
<name>A0A7W1WTJ0_9BACL</name>
<protein>
    <submittedName>
        <fullName evidence="8">Tetratricopeptide repeat protein</fullName>
    </submittedName>
</protein>
<dbReference type="InterPro" id="IPR051012">
    <property type="entry name" value="CellSynth/LPSAsmb/PSIAsmb"/>
</dbReference>
<keyword evidence="6" id="KW-1133">Transmembrane helix</keyword>
<keyword evidence="9" id="KW-1185">Reference proteome</keyword>
<dbReference type="PANTHER" id="PTHR45586">
    <property type="entry name" value="TPR REPEAT-CONTAINING PROTEIN PA4667"/>
    <property type="match status" value="1"/>
</dbReference>
<keyword evidence="6" id="KW-0472">Membrane</keyword>
<feature type="repeat" description="TPR" evidence="5">
    <location>
        <begin position="203"/>
        <end position="236"/>
    </location>
</feature>
<dbReference type="InterPro" id="IPR001623">
    <property type="entry name" value="DnaJ_domain"/>
</dbReference>
<dbReference type="SUPFAM" id="SSF46565">
    <property type="entry name" value="Chaperone J-domain"/>
    <property type="match status" value="1"/>
</dbReference>
<dbReference type="PROSITE" id="PS50005">
    <property type="entry name" value="TPR"/>
    <property type="match status" value="3"/>
</dbReference>
<evidence type="ECO:0000313" key="8">
    <source>
        <dbReference type="EMBL" id="MBA4495790.1"/>
    </source>
</evidence>
<dbReference type="PROSITE" id="PS50076">
    <property type="entry name" value="DNAJ_2"/>
    <property type="match status" value="1"/>
</dbReference>
<evidence type="ECO:0000256" key="3">
    <source>
        <dbReference type="ARBA" id="ARBA00022803"/>
    </source>
</evidence>
<evidence type="ECO:0000256" key="6">
    <source>
        <dbReference type="SAM" id="Phobius"/>
    </source>
</evidence>
<evidence type="ECO:0000256" key="2">
    <source>
        <dbReference type="ARBA" id="ARBA00022737"/>
    </source>
</evidence>
<dbReference type="Gene3D" id="1.25.40.10">
    <property type="entry name" value="Tetratricopeptide repeat domain"/>
    <property type="match status" value="1"/>
</dbReference>
<dbReference type="SUPFAM" id="SSF48452">
    <property type="entry name" value="TPR-like"/>
    <property type="match status" value="1"/>
</dbReference>
<keyword evidence="1" id="KW-0235">DNA replication</keyword>
<dbReference type="SMART" id="SM00028">
    <property type="entry name" value="TPR"/>
    <property type="match status" value="3"/>
</dbReference>
<dbReference type="InterPro" id="IPR011990">
    <property type="entry name" value="TPR-like_helical_dom_sf"/>
</dbReference>
<reference evidence="8 9" key="1">
    <citation type="submission" date="2020-07" db="EMBL/GenBank/DDBJ databases">
        <authorList>
            <person name="Feng H."/>
        </authorList>
    </citation>
    <scope>NUCLEOTIDE SEQUENCE [LARGE SCALE GENOMIC DNA]</scope>
    <source>
        <strain evidence="9">s-10</strain>
    </source>
</reference>
<dbReference type="Pfam" id="PF13432">
    <property type="entry name" value="TPR_16"/>
    <property type="match status" value="1"/>
</dbReference>
<dbReference type="AlphaFoldDB" id="A0A7W1WTJ0"/>
<feature type="transmembrane region" description="Helical" evidence="6">
    <location>
        <begin position="316"/>
        <end position="333"/>
    </location>
</feature>
<feature type="domain" description="J" evidence="7">
    <location>
        <begin position="3"/>
        <end position="72"/>
    </location>
</feature>
<keyword evidence="6" id="KW-0812">Transmembrane</keyword>
<dbReference type="Pfam" id="PF14559">
    <property type="entry name" value="TPR_19"/>
    <property type="match status" value="1"/>
</dbReference>
<proteinExistence type="predicted"/>
<evidence type="ECO:0000256" key="5">
    <source>
        <dbReference type="PROSITE-ProRule" id="PRU00339"/>
    </source>
</evidence>
<dbReference type="InterPro" id="IPR019734">
    <property type="entry name" value="TPR_rpt"/>
</dbReference>
<dbReference type="GO" id="GO:0006260">
    <property type="term" value="P:DNA replication"/>
    <property type="evidence" value="ECO:0007669"/>
    <property type="project" value="UniProtKB-KW"/>
</dbReference>
<comment type="caution">
    <text evidence="8">The sequence shown here is derived from an EMBL/GenBank/DDBJ whole genome shotgun (WGS) entry which is preliminary data.</text>
</comment>
<dbReference type="Gene3D" id="1.10.287.110">
    <property type="entry name" value="DnaJ domain"/>
    <property type="match status" value="1"/>
</dbReference>
<dbReference type="PANTHER" id="PTHR45586:SF1">
    <property type="entry name" value="LIPOPOLYSACCHARIDE ASSEMBLY PROTEIN B"/>
    <property type="match status" value="1"/>
</dbReference>
<keyword evidence="3 5" id="KW-0802">TPR repeat</keyword>
<evidence type="ECO:0000313" key="9">
    <source>
        <dbReference type="Proteomes" id="UP000535491"/>
    </source>
</evidence>
<evidence type="ECO:0000259" key="7">
    <source>
        <dbReference type="PROSITE" id="PS50076"/>
    </source>
</evidence>
<organism evidence="8 9">
    <name type="scientific">Paenactinomyces guangxiensis</name>
    <dbReference type="NCBI Taxonomy" id="1490290"/>
    <lineage>
        <taxon>Bacteria</taxon>
        <taxon>Bacillati</taxon>
        <taxon>Bacillota</taxon>
        <taxon>Bacilli</taxon>
        <taxon>Bacillales</taxon>
        <taxon>Thermoactinomycetaceae</taxon>
        <taxon>Paenactinomyces</taxon>
    </lineage>
</organism>
<keyword evidence="2" id="KW-0677">Repeat</keyword>
<dbReference type="Proteomes" id="UP000535491">
    <property type="component" value="Unassembled WGS sequence"/>
</dbReference>
<evidence type="ECO:0000256" key="1">
    <source>
        <dbReference type="ARBA" id="ARBA00022705"/>
    </source>
</evidence>
<dbReference type="EMBL" id="JACEIQ010000019">
    <property type="protein sequence ID" value="MBA4495790.1"/>
    <property type="molecule type" value="Genomic_DNA"/>
</dbReference>
<accession>A0A7W1WTJ0</accession>
<dbReference type="InterPro" id="IPR036869">
    <property type="entry name" value="J_dom_sf"/>
</dbReference>
<feature type="transmembrane region" description="Helical" evidence="6">
    <location>
        <begin position="339"/>
        <end position="358"/>
    </location>
</feature>
<evidence type="ECO:0000256" key="4">
    <source>
        <dbReference type="ARBA" id="ARBA00023016"/>
    </source>
</evidence>
<feature type="repeat" description="TPR" evidence="5">
    <location>
        <begin position="169"/>
        <end position="202"/>
    </location>
</feature>
<gene>
    <name evidence="8" type="ORF">H1191_15975</name>
</gene>
<sequence length="430" mass="49843">MQNYYEMFGISPSASTEEIKKLVLHQLRIWNQRTNAPQIERRQEAERMIRVLEEMETILLDEQKRTEYDQRLQMERVETISIDDTDEEEESAGIPVSDREVAEKIGEGWLLLKQGKAADALLLALRLTDRVTDHPEAWALLGRARFQSGEAEEAIQPLVKACDLHPKNAAYAFSLGEIFESLNRNDRAEEQYKLALTLSPENTQYKYRLGSFYVKTNRAREGLRLLEHCLSEEPNNPDYQKELAKGYLEIACSSWTVISPGHPYLPAGRYPTDKIDMTMAEVYVSRANAIPFDDQELREKLNLVRADIEKKKGRKFTGSWTAVIISILSLITIEWINPSWLNFLFMFLPGLYIISALTPQYRIYQKGIQGESSYTDFAYLFRRLKDRFGDTAYLLMILFYLVYSTISQLVLSIVIIYNFYRNYLVGNSKK</sequence>
<feature type="transmembrane region" description="Helical" evidence="6">
    <location>
        <begin position="392"/>
        <end position="420"/>
    </location>
</feature>
<dbReference type="RefSeq" id="WP_181753628.1">
    <property type="nucleotide sequence ID" value="NZ_JACEIQ010000019.1"/>
</dbReference>